<evidence type="ECO:0000256" key="3">
    <source>
        <dbReference type="ARBA" id="ARBA00023306"/>
    </source>
</evidence>
<dbReference type="InterPro" id="IPR023052">
    <property type="entry name" value="Cell_div_SepF"/>
</dbReference>
<keyword evidence="2" id="KW-0717">Septation</keyword>
<dbReference type="GO" id="GO:0000917">
    <property type="term" value="P:division septum assembly"/>
    <property type="evidence" value="ECO:0007669"/>
    <property type="project" value="UniProtKB-KW"/>
</dbReference>
<dbReference type="STRING" id="1294263.JCM21531_1111"/>
<dbReference type="PANTHER" id="PTHR35798">
    <property type="entry name" value="CELL DIVISION PROTEIN SEPF"/>
    <property type="match status" value="1"/>
</dbReference>
<dbReference type="Pfam" id="PF04472">
    <property type="entry name" value="SepF"/>
    <property type="match status" value="1"/>
</dbReference>
<dbReference type="InterPro" id="IPR007561">
    <property type="entry name" value="Cell_div_SepF/SepF-rel"/>
</dbReference>
<keyword evidence="6" id="KW-1185">Reference proteome</keyword>
<gene>
    <name evidence="5" type="ORF">JCM21531_1111</name>
</gene>
<name>W4V3K3_9FIRM</name>
<evidence type="ECO:0000313" key="6">
    <source>
        <dbReference type="Proteomes" id="UP000019109"/>
    </source>
</evidence>
<evidence type="ECO:0000256" key="2">
    <source>
        <dbReference type="ARBA" id="ARBA00023210"/>
    </source>
</evidence>
<keyword evidence="1" id="KW-0132">Cell division</keyword>
<sequence>MRPFEEQKPVVVNLGSVQKETAQRIVDFLSGAIYALDGNIQKVSSDIFIVAPHNVDIMGDLKGDITAKAVFPWSK</sequence>
<protein>
    <submittedName>
        <fullName evidence="5">FtsZ-interacting protein</fullName>
    </submittedName>
</protein>
<dbReference type="InterPro" id="IPR038594">
    <property type="entry name" value="SepF-like_sf"/>
</dbReference>
<dbReference type="EMBL" id="BAVR01000009">
    <property type="protein sequence ID" value="GAE87717.1"/>
    <property type="molecule type" value="Genomic_DNA"/>
</dbReference>
<comment type="caution">
    <text evidence="5">The sequence shown here is derived from an EMBL/GenBank/DDBJ whole genome shotgun (WGS) entry which is preliminary data.</text>
</comment>
<keyword evidence="3" id="KW-0131">Cell cycle</keyword>
<reference evidence="5" key="1">
    <citation type="journal article" date="2014" name="Genome Announc.">
        <title>Draft Genome Sequence of Clostridium straminisolvens Strain JCM 21531T, Isolated from a Cellulose-Degrading Bacterial Community.</title>
        <authorList>
            <person name="Yuki M."/>
            <person name="Oshima K."/>
            <person name="Suda W."/>
            <person name="Sakamoto M."/>
            <person name="Kitamura K."/>
            <person name="Iida T."/>
            <person name="Hattori M."/>
            <person name="Ohkuma M."/>
        </authorList>
    </citation>
    <scope>NUCLEOTIDE SEQUENCE [LARGE SCALE GENOMIC DNA]</scope>
    <source>
        <strain evidence="5">JCM 21531</strain>
    </source>
</reference>
<proteinExistence type="predicted"/>
<comment type="function">
    <text evidence="4">Cell division protein that is part of the divisome complex and is recruited early to the Z-ring. Probably stimulates Z-ring formation, perhaps through the cross-linking of FtsZ protofilaments. Its function overlaps with FtsA.</text>
</comment>
<accession>W4V3K3</accession>
<evidence type="ECO:0000256" key="1">
    <source>
        <dbReference type="ARBA" id="ARBA00022618"/>
    </source>
</evidence>
<dbReference type="AlphaFoldDB" id="W4V3K3"/>
<evidence type="ECO:0000256" key="4">
    <source>
        <dbReference type="ARBA" id="ARBA00044936"/>
    </source>
</evidence>
<dbReference type="Proteomes" id="UP000019109">
    <property type="component" value="Unassembled WGS sequence"/>
</dbReference>
<organism evidence="5 6">
    <name type="scientific">Acetivibrio straminisolvens JCM 21531</name>
    <dbReference type="NCBI Taxonomy" id="1294263"/>
    <lineage>
        <taxon>Bacteria</taxon>
        <taxon>Bacillati</taxon>
        <taxon>Bacillota</taxon>
        <taxon>Clostridia</taxon>
        <taxon>Eubacteriales</taxon>
        <taxon>Oscillospiraceae</taxon>
        <taxon>Acetivibrio</taxon>
    </lineage>
</organism>
<dbReference type="PANTHER" id="PTHR35798:SF1">
    <property type="entry name" value="CELL DIVISION PROTEIN SEPF"/>
    <property type="match status" value="1"/>
</dbReference>
<evidence type="ECO:0000313" key="5">
    <source>
        <dbReference type="EMBL" id="GAE87717.1"/>
    </source>
</evidence>
<dbReference type="Gene3D" id="3.30.110.150">
    <property type="entry name" value="SepF-like protein"/>
    <property type="match status" value="1"/>
</dbReference>